<proteinExistence type="predicted"/>
<name>A0ABQ4K0E9_9BACI</name>
<gene>
    <name evidence="2" type="primary">yjaZ_1</name>
    <name evidence="2" type="ORF">J1TS3_03650</name>
</gene>
<protein>
    <recommendedName>
        <fullName evidence="1">DUF2268 domain-containing protein</fullName>
    </recommendedName>
</protein>
<evidence type="ECO:0000313" key="3">
    <source>
        <dbReference type="Proteomes" id="UP000680279"/>
    </source>
</evidence>
<feature type="domain" description="DUF2268" evidence="1">
    <location>
        <begin position="62"/>
        <end position="252"/>
    </location>
</feature>
<keyword evidence="3" id="KW-1185">Reference proteome</keyword>
<dbReference type="Pfam" id="PF10026">
    <property type="entry name" value="DUF2268"/>
    <property type="match status" value="1"/>
</dbReference>
<evidence type="ECO:0000313" key="2">
    <source>
        <dbReference type="EMBL" id="GIN19231.1"/>
    </source>
</evidence>
<dbReference type="RefSeq" id="WP_018705425.1">
    <property type="nucleotide sequence ID" value="NZ_BOQT01000001.1"/>
</dbReference>
<comment type="caution">
    <text evidence="2">The sequence shown here is derived from an EMBL/GenBank/DDBJ whole genome shotgun (WGS) entry which is preliminary data.</text>
</comment>
<accession>A0ABQ4K0E9</accession>
<reference evidence="2 3" key="1">
    <citation type="submission" date="2021-03" db="EMBL/GenBank/DDBJ databases">
        <title>Antimicrobial resistance genes in bacteria isolated from Japanese honey, and their potential for conferring macrolide and lincosamide resistance in the American foulbrood pathogen Paenibacillus larvae.</title>
        <authorList>
            <person name="Okamoto M."/>
            <person name="Kumagai M."/>
            <person name="Kanamori H."/>
            <person name="Takamatsu D."/>
        </authorList>
    </citation>
    <scope>NUCLEOTIDE SEQUENCE [LARGE SCALE GENOMIC DNA]</scope>
    <source>
        <strain evidence="2 3">J1TS3</strain>
    </source>
</reference>
<dbReference type="EMBL" id="BOQT01000001">
    <property type="protein sequence ID" value="GIN19231.1"/>
    <property type="molecule type" value="Genomic_DNA"/>
</dbReference>
<dbReference type="InterPro" id="IPR018728">
    <property type="entry name" value="DUF2268"/>
</dbReference>
<dbReference type="Proteomes" id="UP000680279">
    <property type="component" value="Unassembled WGS sequence"/>
</dbReference>
<sequence length="267" mass="32154">MGVIQTDAWMDEHFFNPLELCNLASPDVENHAQYYQYLRRFGMYQPSRRTYEMFTRLKEQEAWQHVEKYYKKYKKLWKGPDVDIYIFPIEPTRQFMLEMKGRSGLTFPDKIFLFLSPVDDVKIWESLLVHEYHHAARMNRYNKDPEDYNLLDSLIFEGLAEHAVQKYCGKEYTADWMRLYERDHLQHYWNRVYKERLQLSKKHPFHDDLLFGRKGIPRMMGYALGADIIMGYEGKHPLTVQESFNIPSEKILLDKNTYYGETEQASE</sequence>
<evidence type="ECO:0000259" key="1">
    <source>
        <dbReference type="Pfam" id="PF10026"/>
    </source>
</evidence>
<organism evidence="2 3">
    <name type="scientific">Siminovitchia fordii</name>
    <dbReference type="NCBI Taxonomy" id="254759"/>
    <lineage>
        <taxon>Bacteria</taxon>
        <taxon>Bacillati</taxon>
        <taxon>Bacillota</taxon>
        <taxon>Bacilli</taxon>
        <taxon>Bacillales</taxon>
        <taxon>Bacillaceae</taxon>
        <taxon>Siminovitchia</taxon>
    </lineage>
</organism>